<protein>
    <submittedName>
        <fullName evidence="2">Uncharacterized protein</fullName>
    </submittedName>
</protein>
<dbReference type="AlphaFoldDB" id="A0AAV0BG63"/>
<sequence length="227" mass="25489">MNKILRKNLEGDEDDNENISETKKKEQEKRRRIKTFEGAKTAKKNLDSNQTLDNPMAMELDHVGDQYPEDLPDLLADDINSGELKGQEALLSGGLVKVVLSNAVKIVSAPLLVSFSYDNLAQLHPDSPKVVILLKNKKVILNLEEPRVSDQGVGWESQALEYGWWFVEGDLSHLKLFTEQVKFLGLPIEVLVWLTVVQDGSRHSWKSCVLCKSLEHGLTLNISQSVD</sequence>
<dbReference type="Proteomes" id="UP001153365">
    <property type="component" value="Unassembled WGS sequence"/>
</dbReference>
<organism evidence="2 3">
    <name type="scientific">Phakopsora pachyrhizi</name>
    <name type="common">Asian soybean rust disease fungus</name>
    <dbReference type="NCBI Taxonomy" id="170000"/>
    <lineage>
        <taxon>Eukaryota</taxon>
        <taxon>Fungi</taxon>
        <taxon>Dikarya</taxon>
        <taxon>Basidiomycota</taxon>
        <taxon>Pucciniomycotina</taxon>
        <taxon>Pucciniomycetes</taxon>
        <taxon>Pucciniales</taxon>
        <taxon>Phakopsoraceae</taxon>
        <taxon>Phakopsora</taxon>
    </lineage>
</organism>
<keyword evidence="3" id="KW-1185">Reference proteome</keyword>
<evidence type="ECO:0000313" key="2">
    <source>
        <dbReference type="EMBL" id="CAH7686279.1"/>
    </source>
</evidence>
<name>A0AAV0BG63_PHAPC</name>
<proteinExistence type="predicted"/>
<comment type="caution">
    <text evidence="2">The sequence shown here is derived from an EMBL/GenBank/DDBJ whole genome shotgun (WGS) entry which is preliminary data.</text>
</comment>
<evidence type="ECO:0000256" key="1">
    <source>
        <dbReference type="SAM" id="MobiDB-lite"/>
    </source>
</evidence>
<feature type="compositionally biased region" description="Basic and acidic residues" evidence="1">
    <location>
        <begin position="20"/>
        <end position="37"/>
    </location>
</feature>
<evidence type="ECO:0000313" key="3">
    <source>
        <dbReference type="Proteomes" id="UP001153365"/>
    </source>
</evidence>
<gene>
    <name evidence="2" type="ORF">PPACK8108_LOCUS20905</name>
</gene>
<feature type="region of interest" description="Disordered" evidence="1">
    <location>
        <begin position="1"/>
        <end position="51"/>
    </location>
</feature>
<reference evidence="2" key="1">
    <citation type="submission" date="2022-06" db="EMBL/GenBank/DDBJ databases">
        <authorList>
            <consortium name="SYNGENTA / RWTH Aachen University"/>
        </authorList>
    </citation>
    <scope>NUCLEOTIDE SEQUENCE</scope>
</reference>
<accession>A0AAV0BG63</accession>
<dbReference type="EMBL" id="CALTRL010005780">
    <property type="protein sequence ID" value="CAH7686279.1"/>
    <property type="molecule type" value="Genomic_DNA"/>
</dbReference>